<dbReference type="Proteomes" id="UP001209570">
    <property type="component" value="Unassembled WGS sequence"/>
</dbReference>
<keyword evidence="1" id="KW-1133">Transmembrane helix</keyword>
<comment type="caution">
    <text evidence="3">The sequence shown here is derived from an EMBL/GenBank/DDBJ whole genome shotgun (WGS) entry which is preliminary data.</text>
</comment>
<gene>
    <name evidence="3" type="ORF">P43SY_009042</name>
</gene>
<dbReference type="InterPro" id="IPR052942">
    <property type="entry name" value="LPS_cholinephosphotransferase"/>
</dbReference>
<dbReference type="PANTHER" id="PTHR43404:SF1">
    <property type="entry name" value="MNN4P"/>
    <property type="match status" value="1"/>
</dbReference>
<dbReference type="Pfam" id="PF04991">
    <property type="entry name" value="LicD"/>
    <property type="match status" value="1"/>
</dbReference>
<proteinExistence type="predicted"/>
<keyword evidence="1" id="KW-0812">Transmembrane</keyword>
<name>A0AAD5M7S8_PYTIN</name>
<evidence type="ECO:0000259" key="2">
    <source>
        <dbReference type="Pfam" id="PF04991"/>
    </source>
</evidence>
<keyword evidence="1" id="KW-0472">Membrane</keyword>
<feature type="domain" description="LicD/FKTN/FKRP nucleotidyltransferase" evidence="2">
    <location>
        <begin position="68"/>
        <end position="117"/>
    </location>
</feature>
<dbReference type="GO" id="GO:0009100">
    <property type="term" value="P:glycoprotein metabolic process"/>
    <property type="evidence" value="ECO:0007669"/>
    <property type="project" value="UniProtKB-ARBA"/>
</dbReference>
<dbReference type="PANTHER" id="PTHR43404">
    <property type="entry name" value="LIPOPOLYSACCHARIDE CHOLINEPHOSPHOTRANSFERASE LICD"/>
    <property type="match status" value="1"/>
</dbReference>
<evidence type="ECO:0000313" key="3">
    <source>
        <dbReference type="EMBL" id="KAJ0407705.1"/>
    </source>
</evidence>
<dbReference type="InterPro" id="IPR007074">
    <property type="entry name" value="LicD/FKTN/FKRP_NTP_transf"/>
</dbReference>
<sequence>MLPMRVTTSAASRRNAAAGPLMRAQACRYALLALAAVSLLYGLRFVYSKCDTRSTMSELLTKTTTIFQRNNIEYWLDKGTLLGVHRDHGLIPWEYDVDLGVMNATCDEISKLKDQFAAVGLTAYDRSDYIPHKVKLTYDTENHHFYWSDPYMHDPCIRVYDTADVSTWVDVYWYVELSDRQVAARRHDVLIPPGYDWNSSLLCCSEGLKEYTEHMCCGGCVPKHTVFPLRQEYVPVSNGVKPVQLQYVPQRAAEFLSIQYGEKALTTREIKGWKGVVCGFWTSPFLFTMHLIMLNAVLLLLVLLYRRQRRAGAQSKRTA</sequence>
<feature type="transmembrane region" description="Helical" evidence="1">
    <location>
        <begin position="285"/>
        <end position="305"/>
    </location>
</feature>
<evidence type="ECO:0000313" key="4">
    <source>
        <dbReference type="Proteomes" id="UP001209570"/>
    </source>
</evidence>
<evidence type="ECO:0000256" key="1">
    <source>
        <dbReference type="SAM" id="Phobius"/>
    </source>
</evidence>
<organism evidence="3 4">
    <name type="scientific">Pythium insidiosum</name>
    <name type="common">Pythiosis disease agent</name>
    <dbReference type="NCBI Taxonomy" id="114742"/>
    <lineage>
        <taxon>Eukaryota</taxon>
        <taxon>Sar</taxon>
        <taxon>Stramenopiles</taxon>
        <taxon>Oomycota</taxon>
        <taxon>Peronosporomycetes</taxon>
        <taxon>Pythiales</taxon>
        <taxon>Pythiaceae</taxon>
        <taxon>Pythium</taxon>
    </lineage>
</organism>
<dbReference type="AlphaFoldDB" id="A0AAD5M7S8"/>
<reference evidence="3" key="1">
    <citation type="submission" date="2021-12" db="EMBL/GenBank/DDBJ databases">
        <title>Prjna785345.</title>
        <authorList>
            <person name="Rujirawat T."/>
            <person name="Krajaejun T."/>
        </authorList>
    </citation>
    <scope>NUCLEOTIDE SEQUENCE</scope>
    <source>
        <strain evidence="3">Pi057C3</strain>
    </source>
</reference>
<protein>
    <recommendedName>
        <fullName evidence="2">LicD/FKTN/FKRP nucleotidyltransferase domain-containing protein</fullName>
    </recommendedName>
</protein>
<keyword evidence="4" id="KW-1185">Reference proteome</keyword>
<dbReference type="EMBL" id="JAKCXM010000018">
    <property type="protein sequence ID" value="KAJ0407705.1"/>
    <property type="molecule type" value="Genomic_DNA"/>
</dbReference>
<accession>A0AAD5M7S8</accession>